<dbReference type="AlphaFoldDB" id="A0A1G8NID8"/>
<dbReference type="EMBL" id="FNEN01000006">
    <property type="protein sequence ID" value="SDI79994.1"/>
    <property type="molecule type" value="Genomic_DNA"/>
</dbReference>
<keyword evidence="3" id="KW-1185">Reference proteome</keyword>
<proteinExistence type="predicted"/>
<feature type="transmembrane region" description="Helical" evidence="1">
    <location>
        <begin position="103"/>
        <end position="120"/>
    </location>
</feature>
<accession>A0A1G8NID8</accession>
<reference evidence="2 3" key="1">
    <citation type="submission" date="2016-10" db="EMBL/GenBank/DDBJ databases">
        <authorList>
            <person name="de Groot N.N."/>
        </authorList>
    </citation>
    <scope>NUCLEOTIDE SEQUENCE [LARGE SCALE GENOMIC DNA]</scope>
    <source>
        <strain evidence="2 3">DSM 21771</strain>
    </source>
</reference>
<organism evidence="2 3">
    <name type="scientific">Natribacillus halophilus</name>
    <dbReference type="NCBI Taxonomy" id="549003"/>
    <lineage>
        <taxon>Bacteria</taxon>
        <taxon>Bacillati</taxon>
        <taxon>Bacillota</taxon>
        <taxon>Bacilli</taxon>
        <taxon>Bacillales</taxon>
        <taxon>Bacillaceae</taxon>
        <taxon>Natribacillus</taxon>
    </lineage>
</organism>
<feature type="transmembrane region" description="Helical" evidence="1">
    <location>
        <begin position="41"/>
        <end position="60"/>
    </location>
</feature>
<gene>
    <name evidence="2" type="ORF">SAMN04488123_106100</name>
</gene>
<protein>
    <submittedName>
        <fullName evidence="2">Uncharacterized protein</fullName>
    </submittedName>
</protein>
<evidence type="ECO:0000256" key="1">
    <source>
        <dbReference type="SAM" id="Phobius"/>
    </source>
</evidence>
<keyword evidence="1" id="KW-0472">Membrane</keyword>
<dbReference type="RefSeq" id="WP_090398086.1">
    <property type="nucleotide sequence ID" value="NZ_FNEN01000006.1"/>
</dbReference>
<evidence type="ECO:0000313" key="3">
    <source>
        <dbReference type="Proteomes" id="UP000198853"/>
    </source>
</evidence>
<feature type="transmembrane region" description="Helical" evidence="1">
    <location>
        <begin position="72"/>
        <end position="91"/>
    </location>
</feature>
<keyword evidence="1" id="KW-0812">Transmembrane</keyword>
<feature type="transmembrane region" description="Helical" evidence="1">
    <location>
        <begin position="7"/>
        <end position="29"/>
    </location>
</feature>
<dbReference type="Proteomes" id="UP000198853">
    <property type="component" value="Unassembled WGS sequence"/>
</dbReference>
<name>A0A1G8NID8_9BACI</name>
<dbReference type="OrthoDB" id="9841748at2"/>
<sequence length="125" mass="14494">MRLLPSIVLLVVIFLFAIFYTDLLNFTGIDPEIDFRMLEYFALQSILFTLAGALLSLLFVDLRRFRFRAFSIVAWVGAGIILVCFWMPYFNFLPNVIIFHPEAHTFLMITVGILIMAGFFKNRSE</sequence>
<keyword evidence="1" id="KW-1133">Transmembrane helix</keyword>
<evidence type="ECO:0000313" key="2">
    <source>
        <dbReference type="EMBL" id="SDI79994.1"/>
    </source>
</evidence>